<dbReference type="PROSITE" id="PS01042">
    <property type="entry name" value="HOMOSER_DHGENASE"/>
    <property type="match status" value="1"/>
</dbReference>
<dbReference type="GO" id="GO:0009086">
    <property type="term" value="P:methionine biosynthetic process"/>
    <property type="evidence" value="ECO:0007669"/>
    <property type="project" value="UniProtKB-KW"/>
</dbReference>
<comment type="caution">
    <text evidence="10">The sequence shown here is derived from an EMBL/GenBank/DDBJ whole genome shotgun (WGS) entry which is preliminary data.</text>
</comment>
<protein>
    <recommendedName>
        <fullName evidence="2 4">Homoserine dehydrogenase</fullName>
        <shortName evidence="4">HDH</shortName>
        <ecNumber evidence="2 4">1.1.1.3</ecNumber>
    </recommendedName>
</protein>
<dbReference type="PANTHER" id="PTHR43331:SF1">
    <property type="entry name" value="HOMOSERINE DEHYDROGENASE"/>
    <property type="match status" value="1"/>
</dbReference>
<evidence type="ECO:0000256" key="2">
    <source>
        <dbReference type="ARBA" id="ARBA00013213"/>
    </source>
</evidence>
<dbReference type="AlphaFoldDB" id="A0AAE0LEX6"/>
<dbReference type="Gene3D" id="3.40.50.720">
    <property type="entry name" value="NAD(P)-binding Rossmann-like Domain"/>
    <property type="match status" value="1"/>
</dbReference>
<evidence type="ECO:0000256" key="7">
    <source>
        <dbReference type="RuleBase" id="RU000579"/>
    </source>
</evidence>
<comment type="similarity">
    <text evidence="1 4 8">Belongs to the homoserine dehydrogenase family.</text>
</comment>
<keyword evidence="3 4" id="KW-0560">Oxidoreductase</keyword>
<accession>A0AAE0LEX6</accession>
<comment type="catalytic activity">
    <reaction evidence="4 7">
        <text>L-homoserine + NADP(+) = L-aspartate 4-semialdehyde + NADPH + H(+)</text>
        <dbReference type="Rhea" id="RHEA:15761"/>
        <dbReference type="ChEBI" id="CHEBI:15378"/>
        <dbReference type="ChEBI" id="CHEBI:57476"/>
        <dbReference type="ChEBI" id="CHEBI:57783"/>
        <dbReference type="ChEBI" id="CHEBI:58349"/>
        <dbReference type="ChEBI" id="CHEBI:537519"/>
        <dbReference type="EC" id="1.1.1.3"/>
    </reaction>
</comment>
<dbReference type="FunFam" id="3.30.360.10:FF:000005">
    <property type="entry name" value="Homoserine dehydrogenase"/>
    <property type="match status" value="1"/>
</dbReference>
<dbReference type="GO" id="GO:0004412">
    <property type="term" value="F:homoserine dehydrogenase activity"/>
    <property type="evidence" value="ECO:0007669"/>
    <property type="project" value="UniProtKB-EC"/>
</dbReference>
<feature type="active site" description="Proton donor" evidence="5">
    <location>
        <position position="249"/>
    </location>
</feature>
<evidence type="ECO:0000256" key="3">
    <source>
        <dbReference type="ARBA" id="ARBA00023002"/>
    </source>
</evidence>
<dbReference type="EC" id="1.1.1.3" evidence="2 4"/>
<sequence>MEQTAQKLRAVPKEVKECKMLLLGFGNVGQAFAQMCLDKASFGHGVRFVFIGVVTGAHGFTYQGGRPLDMAQILSLYASSLPQEVDLCAFGTGDWPAAKVLDVASTLRLIAESGADVVVEAVPVNYDTGEPALSFLRKALECGMHGISANKGPVVHGFHDLSALAASRGKRYLFESAVMDGVPVFSLWRNLPGACLKGFRGVLNSTTNVILTAMEDGLTFERALQMAQAAGIAEADPAGDIDGWDAAVKVAALCTVLMDVPIKVTDVQREGISSLTQQQVEAAAAEGQRYKLMCSAQVEPSGQVVSQVRLEKLTSADSPFFDLPGPSSALQIYTDVLAPVTIVSSDPTTKDTAYGIFGDCLTAMLEQT</sequence>
<feature type="binding site" evidence="6">
    <location>
        <position position="234"/>
    </location>
    <ligand>
        <name>L-homoserine</name>
        <dbReference type="ChEBI" id="CHEBI:57476"/>
    </ligand>
</feature>
<evidence type="ECO:0000256" key="6">
    <source>
        <dbReference type="PIRSR" id="PIRSR036497-2"/>
    </source>
</evidence>
<organism evidence="10 11">
    <name type="scientific">Cymbomonas tetramitiformis</name>
    <dbReference type="NCBI Taxonomy" id="36881"/>
    <lineage>
        <taxon>Eukaryota</taxon>
        <taxon>Viridiplantae</taxon>
        <taxon>Chlorophyta</taxon>
        <taxon>Pyramimonadophyceae</taxon>
        <taxon>Pyramimonadales</taxon>
        <taxon>Pyramimonadaceae</taxon>
        <taxon>Cymbomonas</taxon>
    </lineage>
</organism>
<reference evidence="10 11" key="1">
    <citation type="journal article" date="2015" name="Genome Biol. Evol.">
        <title>Comparative Genomics of a Bacterivorous Green Alga Reveals Evolutionary Causalities and Consequences of Phago-Mixotrophic Mode of Nutrition.</title>
        <authorList>
            <person name="Burns J.A."/>
            <person name="Paasch A."/>
            <person name="Narechania A."/>
            <person name="Kim E."/>
        </authorList>
    </citation>
    <scope>NUCLEOTIDE SEQUENCE [LARGE SCALE GENOMIC DNA]</scope>
    <source>
        <strain evidence="10 11">PLY_AMNH</strain>
    </source>
</reference>
<comment type="pathway">
    <text evidence="7">Amino-acid biosynthesis; L-threonine biosynthesis; L-threonine from L-aspartate: step 3/5.</text>
</comment>
<dbReference type="InterPro" id="IPR022697">
    <property type="entry name" value="HDH_short"/>
</dbReference>
<dbReference type="InterPro" id="IPR001342">
    <property type="entry name" value="HDH_cat"/>
</dbReference>
<dbReference type="Gene3D" id="3.30.360.10">
    <property type="entry name" value="Dihydrodipicolinate Reductase, domain 2"/>
    <property type="match status" value="1"/>
</dbReference>
<evidence type="ECO:0000313" key="10">
    <source>
        <dbReference type="EMBL" id="KAK3282259.1"/>
    </source>
</evidence>
<gene>
    <name evidence="10" type="ORF">CYMTET_9998</name>
</gene>
<evidence type="ECO:0000259" key="9">
    <source>
        <dbReference type="Pfam" id="PF00742"/>
    </source>
</evidence>
<dbReference type="SUPFAM" id="SSF55347">
    <property type="entry name" value="Glyceraldehyde-3-phosphate dehydrogenase-like, C-terminal domain"/>
    <property type="match status" value="1"/>
</dbReference>
<keyword evidence="4 7" id="KW-0486">Methionine biosynthesis</keyword>
<keyword evidence="11" id="KW-1185">Reference proteome</keyword>
<evidence type="ECO:0000256" key="4">
    <source>
        <dbReference type="PIRNR" id="PIRNR036497"/>
    </source>
</evidence>
<keyword evidence="4 7" id="KW-0028">Amino-acid biosynthesis</keyword>
<dbReference type="EMBL" id="LGRX02003409">
    <property type="protein sequence ID" value="KAK3282259.1"/>
    <property type="molecule type" value="Genomic_DNA"/>
</dbReference>
<feature type="domain" description="Homoserine dehydrogenase catalytic" evidence="9">
    <location>
        <begin position="189"/>
        <end position="361"/>
    </location>
</feature>
<dbReference type="GO" id="GO:0009088">
    <property type="term" value="P:threonine biosynthetic process"/>
    <property type="evidence" value="ECO:0007669"/>
    <property type="project" value="UniProtKB-KW"/>
</dbReference>
<feature type="binding site" evidence="6">
    <location>
        <begin position="24"/>
        <end position="29"/>
    </location>
    <ligand>
        <name>NADP(+)</name>
        <dbReference type="ChEBI" id="CHEBI:58349"/>
    </ligand>
</feature>
<evidence type="ECO:0000256" key="5">
    <source>
        <dbReference type="PIRSR" id="PIRSR036497-1"/>
    </source>
</evidence>
<dbReference type="Pfam" id="PF00742">
    <property type="entry name" value="Homoserine_dh"/>
    <property type="match status" value="1"/>
</dbReference>
<evidence type="ECO:0000313" key="11">
    <source>
        <dbReference type="Proteomes" id="UP001190700"/>
    </source>
</evidence>
<keyword evidence="4 6" id="KW-0521">NADP</keyword>
<evidence type="ECO:0000256" key="8">
    <source>
        <dbReference type="RuleBase" id="RU004171"/>
    </source>
</evidence>
<proteinExistence type="inferred from homology"/>
<dbReference type="SUPFAM" id="SSF51735">
    <property type="entry name" value="NAD(P)-binding Rossmann-fold domains"/>
    <property type="match status" value="1"/>
</dbReference>
<dbReference type="PANTHER" id="PTHR43331">
    <property type="entry name" value="HOMOSERINE DEHYDROGENASE"/>
    <property type="match status" value="1"/>
</dbReference>
<dbReference type="Proteomes" id="UP001190700">
    <property type="component" value="Unassembled WGS sequence"/>
</dbReference>
<dbReference type="PIRSF" id="PIRSF036497">
    <property type="entry name" value="HDH_short"/>
    <property type="match status" value="1"/>
</dbReference>
<evidence type="ECO:0000256" key="1">
    <source>
        <dbReference type="ARBA" id="ARBA00006753"/>
    </source>
</evidence>
<comment type="pathway">
    <text evidence="7">Amino-acid biosynthesis; L-methionine biosynthesis via de novo pathway; L-homoserine from L-aspartate: step 3/3.</text>
</comment>
<dbReference type="InterPro" id="IPR036291">
    <property type="entry name" value="NAD(P)-bd_dom_sf"/>
</dbReference>
<feature type="binding site" evidence="6">
    <location>
        <position position="151"/>
    </location>
    <ligand>
        <name>NADPH</name>
        <dbReference type="ChEBI" id="CHEBI:57783"/>
    </ligand>
</feature>
<dbReference type="InterPro" id="IPR019811">
    <property type="entry name" value="HDH_CS"/>
</dbReference>
<name>A0AAE0LEX6_9CHLO</name>
<keyword evidence="4 7" id="KW-0791">Threonine biosynthesis</keyword>